<evidence type="ECO:0000313" key="15">
    <source>
        <dbReference type="EMBL" id="CDI97531.1"/>
    </source>
</evidence>
<dbReference type="CDD" id="cd00086">
    <property type="entry name" value="homeodomain"/>
    <property type="match status" value="1"/>
</dbReference>
<evidence type="ECO:0000256" key="8">
    <source>
        <dbReference type="ARBA" id="ARBA00023242"/>
    </source>
</evidence>
<feature type="compositionally biased region" description="Low complexity" evidence="12">
    <location>
        <begin position="374"/>
        <end position="386"/>
    </location>
</feature>
<protein>
    <submittedName>
        <fullName evidence="15">Zinc finger homeobox protein 1</fullName>
    </submittedName>
</protein>
<dbReference type="OrthoDB" id="427030at2759"/>
<dbReference type="SUPFAM" id="SSF46689">
    <property type="entry name" value="Homeodomain-like"/>
    <property type="match status" value="1"/>
</dbReference>
<keyword evidence="6 10" id="KW-0238">DNA-binding</keyword>
<evidence type="ECO:0000256" key="1">
    <source>
        <dbReference type="ARBA" id="ARBA00004123"/>
    </source>
</evidence>
<dbReference type="FunFam" id="3.30.160.60:FF:000145">
    <property type="entry name" value="Zinc finger protein 574"/>
    <property type="match status" value="1"/>
</dbReference>
<feature type="region of interest" description="Disordered" evidence="12">
    <location>
        <begin position="429"/>
        <end position="453"/>
    </location>
</feature>
<dbReference type="PROSITE" id="PS00028">
    <property type="entry name" value="ZINC_FINGER_C2H2_1"/>
    <property type="match status" value="4"/>
</dbReference>
<feature type="domain" description="Homeobox" evidence="13">
    <location>
        <begin position="195"/>
        <end position="255"/>
    </location>
</feature>
<dbReference type="eggNOG" id="KOG3623">
    <property type="taxonomic scope" value="Eukaryota"/>
</dbReference>
<dbReference type="GO" id="GO:0005634">
    <property type="term" value="C:nucleus"/>
    <property type="evidence" value="ECO:0007669"/>
    <property type="project" value="UniProtKB-SubCell"/>
</dbReference>
<dbReference type="GO" id="GO:0008270">
    <property type="term" value="F:zinc ion binding"/>
    <property type="evidence" value="ECO:0007669"/>
    <property type="project" value="UniProtKB-KW"/>
</dbReference>
<dbReference type="GO" id="GO:0000981">
    <property type="term" value="F:DNA-binding transcription factor activity, RNA polymerase II-specific"/>
    <property type="evidence" value="ECO:0007669"/>
    <property type="project" value="InterPro"/>
</dbReference>
<dbReference type="FunFam" id="3.30.160.60:FF:000744">
    <property type="entry name" value="zinc finger E-box-binding homeobox 1"/>
    <property type="match status" value="1"/>
</dbReference>
<evidence type="ECO:0000256" key="6">
    <source>
        <dbReference type="ARBA" id="ARBA00023125"/>
    </source>
</evidence>
<dbReference type="InterPro" id="IPR013087">
    <property type="entry name" value="Znf_C2H2_type"/>
</dbReference>
<dbReference type="PROSITE" id="PS00027">
    <property type="entry name" value="HOMEOBOX_1"/>
    <property type="match status" value="1"/>
</dbReference>
<dbReference type="PANTHER" id="PTHR24391">
    <property type="entry name" value="HISTONE H4 TRANSCRIPTION FACTOR-RELATED"/>
    <property type="match status" value="1"/>
</dbReference>
<dbReference type="Gene3D" id="3.30.160.60">
    <property type="entry name" value="Classic Zinc Finger"/>
    <property type="match status" value="6"/>
</dbReference>
<dbReference type="PROSITE" id="PS50071">
    <property type="entry name" value="HOMEOBOX_2"/>
    <property type="match status" value="1"/>
</dbReference>
<feature type="domain" description="C2H2-type" evidence="14">
    <location>
        <begin position="146"/>
        <end position="165"/>
    </location>
</feature>
<dbReference type="STRING" id="6211.A0A087VYZ5"/>
<dbReference type="InterPro" id="IPR036236">
    <property type="entry name" value="Znf_C2H2_sf"/>
</dbReference>
<evidence type="ECO:0000259" key="13">
    <source>
        <dbReference type="PROSITE" id="PS50071"/>
    </source>
</evidence>
<accession>A0A087VYZ5</accession>
<dbReference type="Pfam" id="PF00046">
    <property type="entry name" value="Homeodomain"/>
    <property type="match status" value="1"/>
</dbReference>
<evidence type="ECO:0000256" key="5">
    <source>
        <dbReference type="ARBA" id="ARBA00022833"/>
    </source>
</evidence>
<organism evidence="15 16">
    <name type="scientific">Echinococcus multilocularis</name>
    <name type="common">Fox tapeworm</name>
    <dbReference type="NCBI Taxonomy" id="6211"/>
    <lineage>
        <taxon>Eukaryota</taxon>
        <taxon>Metazoa</taxon>
        <taxon>Spiralia</taxon>
        <taxon>Lophotrochozoa</taxon>
        <taxon>Platyhelminthes</taxon>
        <taxon>Cestoda</taxon>
        <taxon>Eucestoda</taxon>
        <taxon>Cyclophyllidea</taxon>
        <taxon>Taeniidae</taxon>
        <taxon>Echinococcus</taxon>
    </lineage>
</organism>
<keyword evidence="3" id="KW-0677">Repeat</keyword>
<dbReference type="InterPro" id="IPR017970">
    <property type="entry name" value="Homeobox_CS"/>
</dbReference>
<dbReference type="SMART" id="SM00389">
    <property type="entry name" value="HOX"/>
    <property type="match status" value="1"/>
</dbReference>
<feature type="compositionally biased region" description="Polar residues" evidence="12">
    <location>
        <begin position="74"/>
        <end position="84"/>
    </location>
</feature>
<feature type="domain" description="C2H2-type" evidence="14">
    <location>
        <begin position="118"/>
        <end position="145"/>
    </location>
</feature>
<evidence type="ECO:0000259" key="14">
    <source>
        <dbReference type="PROSITE" id="PS50157"/>
    </source>
</evidence>
<feature type="compositionally biased region" description="Low complexity" evidence="12">
    <location>
        <begin position="52"/>
        <end position="73"/>
    </location>
</feature>
<evidence type="ECO:0000256" key="11">
    <source>
        <dbReference type="RuleBase" id="RU000682"/>
    </source>
</evidence>
<feature type="domain" description="C2H2-type" evidence="14">
    <location>
        <begin position="87"/>
        <end position="114"/>
    </location>
</feature>
<feature type="compositionally biased region" description="Polar residues" evidence="12">
    <location>
        <begin position="436"/>
        <end position="445"/>
    </location>
</feature>
<dbReference type="GO" id="GO:0000122">
    <property type="term" value="P:negative regulation of transcription by RNA polymerase II"/>
    <property type="evidence" value="ECO:0007669"/>
    <property type="project" value="UniProtKB-ARBA"/>
</dbReference>
<dbReference type="OMA" id="YRYCQAS"/>
<feature type="domain" description="C2H2-type" evidence="14">
    <location>
        <begin position="463"/>
        <end position="490"/>
    </location>
</feature>
<dbReference type="Pfam" id="PF00096">
    <property type="entry name" value="zf-C2H2"/>
    <property type="match status" value="4"/>
</dbReference>
<reference evidence="15" key="1">
    <citation type="journal article" date="2013" name="Nature">
        <title>The genomes of four tapeworm species reveal adaptations to parasitism.</title>
        <authorList>
            <person name="Tsai I.J."/>
            <person name="Zarowiecki M."/>
            <person name="Holroyd N."/>
            <person name="Garciarrubio A."/>
            <person name="Sanchez-Flores A."/>
            <person name="Brooks K.L."/>
            <person name="Tracey A."/>
            <person name="Bobes R.J."/>
            <person name="Fragoso G."/>
            <person name="Sciutto E."/>
            <person name="Aslett M."/>
            <person name="Beasley H."/>
            <person name="Bennett H.M."/>
            <person name="Cai J."/>
            <person name="Camicia F."/>
            <person name="Clark R."/>
            <person name="Cucher M."/>
            <person name="De Silva N."/>
            <person name="Day T.A."/>
            <person name="Deplazes P."/>
            <person name="Estrada K."/>
            <person name="Fernandez C."/>
            <person name="Holland P.W."/>
            <person name="Hou J."/>
            <person name="Hu S."/>
            <person name="Huckvale T."/>
            <person name="Hung S.S."/>
            <person name="Kamenetzky L."/>
            <person name="Keane J.A."/>
            <person name="Kiss F."/>
            <person name="Koziol U."/>
            <person name="Lambert O."/>
            <person name="Liu K."/>
            <person name="Luo X."/>
            <person name="Luo Y."/>
            <person name="Macchiaroli N."/>
            <person name="Nichol S."/>
            <person name="Paps J."/>
            <person name="Parkinson J."/>
            <person name="Pouchkina-Stantcheva N."/>
            <person name="Riddiford N."/>
            <person name="Rosenzvit M."/>
            <person name="Salinas G."/>
            <person name="Wasmuth J.D."/>
            <person name="Zamanian M."/>
            <person name="Zheng Y."/>
            <person name="Cai X."/>
            <person name="Soberon X."/>
            <person name="Olson P.D."/>
            <person name="Laclette J.P."/>
            <person name="Brehm K."/>
            <person name="Berriman M."/>
            <person name="Garciarrubio A."/>
            <person name="Bobes R.J."/>
            <person name="Fragoso G."/>
            <person name="Sanchez-Flores A."/>
            <person name="Estrada K."/>
            <person name="Cevallos M.A."/>
            <person name="Morett E."/>
            <person name="Gonzalez V."/>
            <person name="Portillo T."/>
            <person name="Ochoa-Leyva A."/>
            <person name="Jose M.V."/>
            <person name="Sciutto E."/>
            <person name="Landa A."/>
            <person name="Jimenez L."/>
            <person name="Valdes V."/>
            <person name="Carrero J.C."/>
            <person name="Larralde C."/>
            <person name="Morales-Montor J."/>
            <person name="Limon-Lason J."/>
            <person name="Soberon X."/>
            <person name="Laclette J.P."/>
        </authorList>
    </citation>
    <scope>NUCLEOTIDE SEQUENCE [LARGE SCALE GENOMIC DNA]</scope>
</reference>
<evidence type="ECO:0000256" key="4">
    <source>
        <dbReference type="ARBA" id="ARBA00022771"/>
    </source>
</evidence>
<evidence type="ECO:0000256" key="10">
    <source>
        <dbReference type="PROSITE-ProRule" id="PRU00108"/>
    </source>
</evidence>
<feature type="region of interest" description="Disordered" evidence="12">
    <location>
        <begin position="49"/>
        <end position="85"/>
    </location>
</feature>
<keyword evidence="5" id="KW-0862">Zinc</keyword>
<evidence type="ECO:0000256" key="2">
    <source>
        <dbReference type="ARBA" id="ARBA00022723"/>
    </source>
</evidence>
<gene>
    <name evidence="15" type="ORF">EmuJ_000130900</name>
</gene>
<dbReference type="InterPro" id="IPR051574">
    <property type="entry name" value="ZnF_E-box_Homeobox"/>
</dbReference>
<keyword evidence="8 10" id="KW-0539">Nucleus</keyword>
<sequence>MRKHAEPGNSFSDPFLFPPPFLLLISPFDMLASVCWHGVPDMEGIHHQNEATTSSSPTHSLSPSLPESLENNSAHPTSNATSRTHVPACPQCGKQFANIYRLQRHQLSHTESAELRKFRCDQCSKAFKFKHHLKEHVRIHSGEKPFTCANCGKRFSHSGSYSSHMSSKKCTAGTVDTVLEIPMSKEMAFTQSPSSTLQRARSVIRPEQTNILRTYYRMNPMPSTVELQRLAEAAKLRPKVVRIWFQNARSRDRKGEADVSQANDEEPLDLTVSKRGPAITSTPPPPQPLLPTIPLLPLPLLPPPPLPVPTVSHLATPQPPIFNPQTLAQMLCVRIWQMQMAEVPLDQQQQSQPWPMYFNSWEQALKGLTPNFPPTEASESPSTSLVSPPPPPPPHIHHHHFLLPTPQPQLNSEMNTIQEEGRKSTDDHFDILCSPVESSDGNSGSAKPEHGVPSTASIVRSRYICDQCGKVFSKHSSLARHKYEHTGQRPFSCTFCTKAFKHKHHLTEHERLHTGEKPFKCQRCGKRFSHSGSYSQHMSLRYRYCQASGVEIK</sequence>
<evidence type="ECO:0000313" key="16">
    <source>
        <dbReference type="Proteomes" id="UP000017246"/>
    </source>
</evidence>
<dbReference type="GO" id="GO:0000978">
    <property type="term" value="F:RNA polymerase II cis-regulatory region sequence-specific DNA binding"/>
    <property type="evidence" value="ECO:0007669"/>
    <property type="project" value="TreeGrafter"/>
</dbReference>
<keyword evidence="2" id="KW-0479">Metal-binding</keyword>
<dbReference type="GO" id="GO:0045595">
    <property type="term" value="P:regulation of cell differentiation"/>
    <property type="evidence" value="ECO:0007669"/>
    <property type="project" value="UniProtKB-ARBA"/>
</dbReference>
<feature type="domain" description="C2H2-type" evidence="14">
    <location>
        <begin position="519"/>
        <end position="538"/>
    </location>
</feature>
<dbReference type="AlphaFoldDB" id="A0A087VYZ5"/>
<dbReference type="Gene3D" id="1.10.10.60">
    <property type="entry name" value="Homeodomain-like"/>
    <property type="match status" value="1"/>
</dbReference>
<dbReference type="PROSITE" id="PS50157">
    <property type="entry name" value="ZINC_FINGER_C2H2_2"/>
    <property type="match status" value="6"/>
</dbReference>
<dbReference type="PANTHER" id="PTHR24391:SF27">
    <property type="entry name" value="ZINC FINGER PROTEIN 1"/>
    <property type="match status" value="1"/>
</dbReference>
<proteinExistence type="predicted"/>
<dbReference type="Pfam" id="PF13894">
    <property type="entry name" value="zf-C2H2_4"/>
    <property type="match status" value="1"/>
</dbReference>
<dbReference type="FunFam" id="3.30.160.60:FF:000072">
    <property type="entry name" value="zinc finger protein 143 isoform X1"/>
    <property type="match status" value="1"/>
</dbReference>
<keyword evidence="4 9" id="KW-0863">Zinc-finger</keyword>
<dbReference type="InterPro" id="IPR009057">
    <property type="entry name" value="Homeodomain-like_sf"/>
</dbReference>
<dbReference type="SUPFAM" id="SSF57667">
    <property type="entry name" value="beta-beta-alpha zinc fingers"/>
    <property type="match status" value="3"/>
</dbReference>
<dbReference type="FunFam" id="3.30.160.60:FF:000013">
    <property type="entry name" value="Putative zinc finger E-box-binding homeobox 2"/>
    <property type="match status" value="2"/>
</dbReference>
<feature type="region of interest" description="Disordered" evidence="12">
    <location>
        <begin position="368"/>
        <end position="410"/>
    </location>
</feature>
<dbReference type="Proteomes" id="UP000017246">
    <property type="component" value="Unassembled WGS sequence"/>
</dbReference>
<dbReference type="GO" id="GO:0007411">
    <property type="term" value="P:axon guidance"/>
    <property type="evidence" value="ECO:0007669"/>
    <property type="project" value="UniProtKB-ARBA"/>
</dbReference>
<feature type="DNA-binding region" description="Homeobox" evidence="10">
    <location>
        <begin position="197"/>
        <end position="256"/>
    </location>
</feature>
<keyword evidence="16" id="KW-1185">Reference proteome</keyword>
<reference evidence="15" key="2">
    <citation type="submission" date="2015-11" db="EMBL/GenBank/DDBJ databases">
        <authorList>
            <person name="Zhang Y."/>
            <person name="Guo Z."/>
        </authorList>
    </citation>
    <scope>NUCLEOTIDE SEQUENCE</scope>
</reference>
<evidence type="ECO:0000256" key="12">
    <source>
        <dbReference type="SAM" id="MobiDB-lite"/>
    </source>
</evidence>
<keyword evidence="7 10" id="KW-0371">Homeobox</keyword>
<evidence type="ECO:0000256" key="7">
    <source>
        <dbReference type="ARBA" id="ARBA00023155"/>
    </source>
</evidence>
<dbReference type="EMBL" id="LN902845">
    <property type="protein sequence ID" value="CDI97531.1"/>
    <property type="molecule type" value="Genomic_DNA"/>
</dbReference>
<comment type="subcellular location">
    <subcellularLocation>
        <location evidence="1 10 11">Nucleus</location>
    </subcellularLocation>
</comment>
<dbReference type="SMART" id="SM00355">
    <property type="entry name" value="ZnF_C2H2"/>
    <property type="match status" value="6"/>
</dbReference>
<evidence type="ECO:0000256" key="3">
    <source>
        <dbReference type="ARBA" id="ARBA00022737"/>
    </source>
</evidence>
<dbReference type="InterPro" id="IPR001356">
    <property type="entry name" value="HD"/>
</dbReference>
<name>A0A087VYZ5_ECHMU</name>
<feature type="domain" description="C2H2-type" evidence="14">
    <location>
        <begin position="491"/>
        <end position="518"/>
    </location>
</feature>
<evidence type="ECO:0000256" key="9">
    <source>
        <dbReference type="PROSITE-ProRule" id="PRU00042"/>
    </source>
</evidence>